<dbReference type="InterPro" id="IPR020940">
    <property type="entry name" value="Thymidylate_synthase_AS"/>
</dbReference>
<evidence type="ECO:0000256" key="7">
    <source>
        <dbReference type="ARBA" id="ARBA00023268"/>
    </source>
</evidence>
<dbReference type="Pfam" id="PF00186">
    <property type="entry name" value="DHFR_1"/>
    <property type="match status" value="2"/>
</dbReference>
<dbReference type="InterPro" id="IPR000398">
    <property type="entry name" value="Thymidylate_synthase"/>
</dbReference>
<comment type="similarity">
    <text evidence="1">In the C-terminal section; belongs to the thymidylate synthase family.</text>
</comment>
<dbReference type="GO" id="GO:0004799">
    <property type="term" value="F:thymidylate synthase activity"/>
    <property type="evidence" value="ECO:0007669"/>
    <property type="project" value="UniProtKB-EC"/>
</dbReference>
<keyword evidence="5" id="KW-0808">Transferase</keyword>
<sequence>MPINLIACVATYQNQLAIGRNNGLLYQIHEDMNFLKSITTESFSPDSKVLKNVVVMGRKTWFSISRNKRPLPDRINIVLTNDSNMHRLSPYPAALDWFPLLPYNFNTKGKNTYFMTFSQFENFYARTNANVWVIGGGEIYRKFLQSADLKPQKVYLTEIIDYKPEAGREPDTFMDALDWSYKLIGHSDKKYDAGTKQSYRFLRYAFTKPYSPQNQVSHCSDEKGYLDLCSLILQEGKERTDRTGVGTISSFGYQLKFDISDTVPLLTTKRVPWKHVIEELLWFMRGDTDAKILQRKGVRIWDGNTSREFLDARGLTHYDEGVLGAGYGWQWRFFGGKYSQAFADTSKIEYSAVGGVDQLNYVLRTLHDDPYSRRILMSYWNPPDFEKTSLLPCHYSVQFYVEDRGEERYLDCHFTMRSNDLLLGHPFNVFSYTVMTYILAVKLGMKPGRLIYTGGDVHIYKNHLKQMETQLSRVPRPLPKLYVNPDVKYKDWHEIQIDDFDIIGYFPHPPIRAPMAV</sequence>
<dbReference type="HAMAP" id="MF_00008">
    <property type="entry name" value="Thymidy_synth_bact"/>
    <property type="match status" value="1"/>
</dbReference>
<evidence type="ECO:0000256" key="3">
    <source>
        <dbReference type="ARBA" id="ARBA00011947"/>
    </source>
</evidence>
<dbReference type="Gene3D" id="3.30.572.10">
    <property type="entry name" value="Thymidylate synthase/dCMP hydroxymethylase domain"/>
    <property type="match status" value="1"/>
</dbReference>
<evidence type="ECO:0000256" key="4">
    <source>
        <dbReference type="ARBA" id="ARBA00022603"/>
    </source>
</evidence>
<dbReference type="PANTHER" id="PTHR11548:SF1">
    <property type="entry name" value="THYMIDYLATE SYNTHASE 1"/>
    <property type="match status" value="1"/>
</dbReference>
<dbReference type="CDD" id="cd00209">
    <property type="entry name" value="DHFR"/>
    <property type="match status" value="1"/>
</dbReference>
<evidence type="ECO:0000259" key="10">
    <source>
        <dbReference type="PROSITE" id="PS51330"/>
    </source>
</evidence>
<name>A0A6C0H6T8_9ZZZZ</name>
<dbReference type="AlphaFoldDB" id="A0A6C0H6T8"/>
<keyword evidence="7" id="KW-0511">Multifunctional enzyme</keyword>
<dbReference type="PROSITE" id="PS51330">
    <property type="entry name" value="DHFR_2"/>
    <property type="match status" value="1"/>
</dbReference>
<evidence type="ECO:0000313" key="11">
    <source>
        <dbReference type="EMBL" id="QHT76291.1"/>
    </source>
</evidence>
<proteinExistence type="inferred from homology"/>
<dbReference type="EMBL" id="MN739893">
    <property type="protein sequence ID" value="QHT76291.1"/>
    <property type="molecule type" value="Genomic_DNA"/>
</dbReference>
<dbReference type="InterPro" id="IPR045097">
    <property type="entry name" value="Thymidate_synth/dCMP_Mease"/>
</dbReference>
<evidence type="ECO:0000256" key="9">
    <source>
        <dbReference type="ARBA" id="ARBA00048873"/>
    </source>
</evidence>
<protein>
    <recommendedName>
        <fullName evidence="3">thymidylate synthase</fullName>
        <ecNumber evidence="3">2.1.1.45</ecNumber>
    </recommendedName>
</protein>
<dbReference type="GO" id="GO:0046654">
    <property type="term" value="P:tetrahydrofolate biosynthetic process"/>
    <property type="evidence" value="ECO:0007669"/>
    <property type="project" value="InterPro"/>
</dbReference>
<feature type="domain" description="DHFR" evidence="10">
    <location>
        <begin position="2"/>
        <end position="206"/>
    </location>
</feature>
<keyword evidence="6" id="KW-0545">Nucleotide biosynthesis</keyword>
<reference evidence="11" key="1">
    <citation type="journal article" date="2020" name="Nature">
        <title>Giant virus diversity and host interactions through global metagenomics.</title>
        <authorList>
            <person name="Schulz F."/>
            <person name="Roux S."/>
            <person name="Paez-Espino D."/>
            <person name="Jungbluth S."/>
            <person name="Walsh D.A."/>
            <person name="Denef V.J."/>
            <person name="McMahon K.D."/>
            <person name="Konstantinidis K.T."/>
            <person name="Eloe-Fadrosh E.A."/>
            <person name="Kyrpides N.C."/>
            <person name="Woyke T."/>
        </authorList>
    </citation>
    <scope>NUCLEOTIDE SEQUENCE</scope>
    <source>
        <strain evidence="11">GVMAG-M-3300023179-73</strain>
    </source>
</reference>
<evidence type="ECO:0000256" key="1">
    <source>
        <dbReference type="ARBA" id="ARBA00006900"/>
    </source>
</evidence>
<comment type="catalytic activity">
    <reaction evidence="9">
        <text>(6S)-5,6,7,8-tetrahydrofolate + NADP(+) = 7,8-dihydrofolate + NADPH + H(+)</text>
        <dbReference type="Rhea" id="RHEA:15009"/>
        <dbReference type="ChEBI" id="CHEBI:15378"/>
        <dbReference type="ChEBI" id="CHEBI:57451"/>
        <dbReference type="ChEBI" id="CHEBI:57453"/>
        <dbReference type="ChEBI" id="CHEBI:57783"/>
        <dbReference type="ChEBI" id="CHEBI:58349"/>
        <dbReference type="EC" id="1.5.1.3"/>
    </reaction>
</comment>
<evidence type="ECO:0000256" key="2">
    <source>
        <dbReference type="ARBA" id="ARBA00010176"/>
    </source>
</evidence>
<dbReference type="GO" id="GO:0004146">
    <property type="term" value="F:dihydrofolate reductase activity"/>
    <property type="evidence" value="ECO:0007669"/>
    <property type="project" value="UniProtKB-EC"/>
</dbReference>
<dbReference type="InterPro" id="IPR023451">
    <property type="entry name" value="Thymidate_synth/dCMP_Mease_dom"/>
</dbReference>
<accession>A0A6C0H6T8</accession>
<dbReference type="PRINTS" id="PR00108">
    <property type="entry name" value="THYMDSNTHASE"/>
</dbReference>
<dbReference type="SUPFAM" id="SSF53597">
    <property type="entry name" value="Dihydrofolate reductase-like"/>
    <property type="match status" value="1"/>
</dbReference>
<dbReference type="CDD" id="cd00351">
    <property type="entry name" value="TS_Pyrimidine_HMase"/>
    <property type="match status" value="1"/>
</dbReference>
<dbReference type="EC" id="2.1.1.45" evidence="3"/>
<dbReference type="InterPro" id="IPR024072">
    <property type="entry name" value="DHFR-like_dom_sf"/>
</dbReference>
<evidence type="ECO:0000256" key="6">
    <source>
        <dbReference type="ARBA" id="ARBA00022727"/>
    </source>
</evidence>
<dbReference type="InterPro" id="IPR001796">
    <property type="entry name" value="DHFR_dom"/>
</dbReference>
<comment type="similarity">
    <text evidence="2">In the N-terminal section; belongs to the dihydrofolate reductase family.</text>
</comment>
<dbReference type="Pfam" id="PF00303">
    <property type="entry name" value="Thymidylat_synt"/>
    <property type="match status" value="1"/>
</dbReference>
<dbReference type="InterPro" id="IPR036926">
    <property type="entry name" value="Thymidate_synth/dCMP_Mease_sf"/>
</dbReference>
<dbReference type="Gene3D" id="3.40.430.10">
    <property type="entry name" value="Dihydrofolate Reductase, subunit A"/>
    <property type="match status" value="1"/>
</dbReference>
<evidence type="ECO:0000256" key="8">
    <source>
        <dbReference type="ARBA" id="ARBA00047344"/>
    </source>
</evidence>
<evidence type="ECO:0000256" key="5">
    <source>
        <dbReference type="ARBA" id="ARBA00022679"/>
    </source>
</evidence>
<dbReference type="GO" id="GO:0006231">
    <property type="term" value="P:dTMP biosynthetic process"/>
    <property type="evidence" value="ECO:0007669"/>
    <property type="project" value="InterPro"/>
</dbReference>
<dbReference type="GO" id="GO:0032259">
    <property type="term" value="P:methylation"/>
    <property type="evidence" value="ECO:0007669"/>
    <property type="project" value="UniProtKB-KW"/>
</dbReference>
<keyword evidence="4" id="KW-0489">Methyltransferase</keyword>
<dbReference type="PANTHER" id="PTHR11548">
    <property type="entry name" value="THYMIDYLATE SYNTHASE 1"/>
    <property type="match status" value="1"/>
</dbReference>
<dbReference type="NCBIfam" id="TIGR03284">
    <property type="entry name" value="thym_sym"/>
    <property type="match status" value="1"/>
</dbReference>
<dbReference type="PROSITE" id="PS00091">
    <property type="entry name" value="THYMIDYLATE_SYNTHASE"/>
    <property type="match status" value="1"/>
</dbReference>
<dbReference type="GO" id="GO:0005829">
    <property type="term" value="C:cytosol"/>
    <property type="evidence" value="ECO:0007669"/>
    <property type="project" value="TreeGrafter"/>
</dbReference>
<dbReference type="SUPFAM" id="SSF55831">
    <property type="entry name" value="Thymidylate synthase/dCMP hydroxymethylase"/>
    <property type="match status" value="1"/>
</dbReference>
<comment type="catalytic activity">
    <reaction evidence="8">
        <text>dUMP + (6R)-5,10-methylene-5,6,7,8-tetrahydrofolate = 7,8-dihydrofolate + dTMP</text>
        <dbReference type="Rhea" id="RHEA:12104"/>
        <dbReference type="ChEBI" id="CHEBI:15636"/>
        <dbReference type="ChEBI" id="CHEBI:57451"/>
        <dbReference type="ChEBI" id="CHEBI:63528"/>
        <dbReference type="ChEBI" id="CHEBI:246422"/>
        <dbReference type="EC" id="2.1.1.45"/>
    </reaction>
</comment>
<organism evidence="11">
    <name type="scientific">viral metagenome</name>
    <dbReference type="NCBI Taxonomy" id="1070528"/>
    <lineage>
        <taxon>unclassified sequences</taxon>
        <taxon>metagenomes</taxon>
        <taxon>organismal metagenomes</taxon>
    </lineage>
</organism>